<protein>
    <submittedName>
        <fullName evidence="1">S-adenosyl methyltransferase</fullName>
    </submittedName>
</protein>
<reference evidence="1 2" key="1">
    <citation type="submission" date="2017-06" db="EMBL/GenBank/DDBJ databases">
        <authorList>
            <person name="Kim H.J."/>
            <person name="Triplett B.A."/>
        </authorList>
    </citation>
    <scope>NUCLEOTIDE SEQUENCE [LARGE SCALE GENOMIC DNA]</scope>
    <source>
        <strain evidence="1 2">CGMCC 4.5593</strain>
    </source>
</reference>
<dbReference type="Proteomes" id="UP000198362">
    <property type="component" value="Unassembled WGS sequence"/>
</dbReference>
<keyword evidence="1" id="KW-0808">Transferase</keyword>
<proteinExistence type="predicted"/>
<dbReference type="Gene3D" id="3.40.50.150">
    <property type="entry name" value="Vaccinia Virus protein VP39"/>
    <property type="match status" value="1"/>
</dbReference>
<dbReference type="EMBL" id="FZPH01000017">
    <property type="protein sequence ID" value="SNT64422.1"/>
    <property type="molecule type" value="Genomic_DNA"/>
</dbReference>
<organism evidence="1 2">
    <name type="scientific">Asanoa hainanensis</name>
    <dbReference type="NCBI Taxonomy" id="560556"/>
    <lineage>
        <taxon>Bacteria</taxon>
        <taxon>Bacillati</taxon>
        <taxon>Actinomycetota</taxon>
        <taxon>Actinomycetes</taxon>
        <taxon>Micromonosporales</taxon>
        <taxon>Micromonosporaceae</taxon>
        <taxon>Asanoa</taxon>
    </lineage>
</organism>
<accession>A0A239PBW9</accession>
<dbReference type="InterPro" id="IPR006764">
    <property type="entry name" value="SAM_dep_MeTrfase_SAV2177_type"/>
</dbReference>
<keyword evidence="1" id="KW-0489">Methyltransferase</keyword>
<evidence type="ECO:0000313" key="1">
    <source>
        <dbReference type="EMBL" id="SNT64422.1"/>
    </source>
</evidence>
<dbReference type="InterPro" id="IPR029063">
    <property type="entry name" value="SAM-dependent_MTases_sf"/>
</dbReference>
<dbReference type="GO" id="GO:0008168">
    <property type="term" value="F:methyltransferase activity"/>
    <property type="evidence" value="ECO:0007669"/>
    <property type="project" value="UniProtKB-KW"/>
</dbReference>
<evidence type="ECO:0000313" key="2">
    <source>
        <dbReference type="Proteomes" id="UP000198362"/>
    </source>
</evidence>
<dbReference type="GO" id="GO:0032259">
    <property type="term" value="P:methylation"/>
    <property type="evidence" value="ECO:0007669"/>
    <property type="project" value="UniProtKB-KW"/>
</dbReference>
<keyword evidence="2" id="KW-1185">Reference proteome</keyword>
<dbReference type="AlphaFoldDB" id="A0A239PBW9"/>
<dbReference type="SUPFAM" id="SSF53335">
    <property type="entry name" value="S-adenosyl-L-methionine-dependent methyltransferases"/>
    <property type="match status" value="1"/>
</dbReference>
<name>A0A239PBW9_9ACTN</name>
<sequence length="104" mass="11124">MGILHHITDTAQATAILRDLMAAVPSGSYLALSHATNVVHGAASDDVVKQWNEVGGEPILLRSPDEIAEFCRGLDIIDPGVVSVARWHADDPEVDEFGVVARKP</sequence>
<gene>
    <name evidence="1" type="ORF">SAMN05421812_11732</name>
</gene>
<dbReference type="Pfam" id="PF04672">
    <property type="entry name" value="Methyltransf_19"/>
    <property type="match status" value="1"/>
</dbReference>